<dbReference type="InterPro" id="IPR031424">
    <property type="entry name" value="QVR-like"/>
</dbReference>
<keyword evidence="4" id="KW-0960">Knottin</keyword>
<evidence type="ECO:0000313" key="9">
    <source>
        <dbReference type="Proteomes" id="UP000050791"/>
    </source>
</evidence>
<protein>
    <recommendedName>
        <fullName evidence="8">UPF0506 domain-containing protein</fullName>
    </recommendedName>
</protein>
<dbReference type="AlphaFoldDB" id="A0AA85C1S6"/>
<reference evidence="10" key="1">
    <citation type="submission" date="2023-11" db="UniProtKB">
        <authorList>
            <consortium name="WormBaseParasite"/>
        </authorList>
    </citation>
    <scope>IDENTIFICATION</scope>
</reference>
<evidence type="ECO:0000313" key="10">
    <source>
        <dbReference type="WBParaSite" id="SMTH1_97870.1"/>
    </source>
</evidence>
<evidence type="ECO:0000256" key="5">
    <source>
        <dbReference type="ARBA" id="ARBA00023157"/>
    </source>
</evidence>
<feature type="domain" description="UPF0506" evidence="8">
    <location>
        <begin position="186"/>
        <end position="244"/>
    </location>
</feature>
<dbReference type="InterPro" id="IPR050975">
    <property type="entry name" value="Sleep_regulator"/>
</dbReference>
<sequence length="250" mass="28474">MAHIQMPEMMLRLVLVVIMTSAGVCQVGIGPELRCYQCNSLTQPHCADYFDNRTFPLVACPNDGRNYSRCVKMIQEMYLDGKWTRRYYRDCAVTGVIGAEDGRWCIDRLGTYRVKVRYCNCNNKNGYEMGTPFWVSQQVYIYISLTDGDFSLYQNKHLTNNMLKVSFLFITIILTLLLENIHGKGCRAIGEKCSKTVFDRCCGDTVCHLTSPFHGKCVKCLKGGTLCISDKNCCSHKCTLGKCTNEKHHY</sequence>
<dbReference type="Proteomes" id="UP000050791">
    <property type="component" value="Unassembled WGS sequence"/>
</dbReference>
<dbReference type="WBParaSite" id="SMTH1_97870.1">
    <property type="protein sequence ID" value="SMTH1_97870.1"/>
    <property type="gene ID" value="SMTH1_97870"/>
</dbReference>
<comment type="subcellular location">
    <subcellularLocation>
        <location evidence="1">Secreted</location>
    </subcellularLocation>
</comment>
<keyword evidence="3 7" id="KW-0732">Signal</keyword>
<dbReference type="PANTHER" id="PTHR33562:SF2">
    <property type="entry name" value="PROTEIN QUIVER"/>
    <property type="match status" value="1"/>
</dbReference>
<keyword evidence="5" id="KW-1015">Disulfide bond</keyword>
<evidence type="ECO:0000259" key="8">
    <source>
        <dbReference type="Pfam" id="PF11703"/>
    </source>
</evidence>
<proteinExistence type="predicted"/>
<evidence type="ECO:0000256" key="7">
    <source>
        <dbReference type="SAM" id="SignalP"/>
    </source>
</evidence>
<organism evidence="9 10">
    <name type="scientific">Schistosoma mattheei</name>
    <dbReference type="NCBI Taxonomy" id="31246"/>
    <lineage>
        <taxon>Eukaryota</taxon>
        <taxon>Metazoa</taxon>
        <taxon>Spiralia</taxon>
        <taxon>Lophotrochozoa</taxon>
        <taxon>Platyhelminthes</taxon>
        <taxon>Trematoda</taxon>
        <taxon>Digenea</taxon>
        <taxon>Strigeidida</taxon>
        <taxon>Schistosomatoidea</taxon>
        <taxon>Schistosomatidae</taxon>
        <taxon>Schistosoma</taxon>
    </lineage>
</organism>
<dbReference type="GO" id="GO:0005576">
    <property type="term" value="C:extracellular region"/>
    <property type="evidence" value="ECO:0007669"/>
    <property type="project" value="UniProtKB-SubCell"/>
</dbReference>
<dbReference type="GO" id="GO:0032222">
    <property type="term" value="P:regulation of synaptic transmission, cholinergic"/>
    <property type="evidence" value="ECO:0007669"/>
    <property type="project" value="InterPro"/>
</dbReference>
<name>A0AA85C1S6_9TREM</name>
<dbReference type="GO" id="GO:0030431">
    <property type="term" value="P:sleep"/>
    <property type="evidence" value="ECO:0007669"/>
    <property type="project" value="InterPro"/>
</dbReference>
<keyword evidence="2" id="KW-0964">Secreted</keyword>
<dbReference type="Pfam" id="PF17064">
    <property type="entry name" value="QVR"/>
    <property type="match status" value="1"/>
</dbReference>
<evidence type="ECO:0000256" key="2">
    <source>
        <dbReference type="ARBA" id="ARBA00022525"/>
    </source>
</evidence>
<accession>A0AA85C1S6</accession>
<dbReference type="InterPro" id="IPR021712">
    <property type="entry name" value="UPF0506"/>
</dbReference>
<evidence type="ECO:0000256" key="3">
    <source>
        <dbReference type="ARBA" id="ARBA00022729"/>
    </source>
</evidence>
<dbReference type="PANTHER" id="PTHR33562">
    <property type="entry name" value="ATILLA, ISOFORM B-RELATED-RELATED"/>
    <property type="match status" value="1"/>
</dbReference>
<evidence type="ECO:0000256" key="1">
    <source>
        <dbReference type="ARBA" id="ARBA00004613"/>
    </source>
</evidence>
<evidence type="ECO:0000256" key="4">
    <source>
        <dbReference type="ARBA" id="ARBA00022854"/>
    </source>
</evidence>
<feature type="signal peptide" evidence="7">
    <location>
        <begin position="1"/>
        <end position="25"/>
    </location>
</feature>
<feature type="chain" id="PRO_5041735161" description="UPF0506 domain-containing protein" evidence="7">
    <location>
        <begin position="26"/>
        <end position="250"/>
    </location>
</feature>
<keyword evidence="6" id="KW-0325">Glycoprotein</keyword>
<evidence type="ECO:0000256" key="6">
    <source>
        <dbReference type="ARBA" id="ARBA00023180"/>
    </source>
</evidence>
<dbReference type="Pfam" id="PF11703">
    <property type="entry name" value="UPF0506"/>
    <property type="match status" value="1"/>
</dbReference>